<dbReference type="RefSeq" id="WP_191715255.1">
    <property type="nucleotide sequence ID" value="NZ_JACSPU010000003.1"/>
</dbReference>
<evidence type="ECO:0000313" key="2">
    <source>
        <dbReference type="Proteomes" id="UP000658980"/>
    </source>
</evidence>
<dbReference type="EMBL" id="JACSPU010000003">
    <property type="protein sequence ID" value="MBD8015027.1"/>
    <property type="molecule type" value="Genomic_DNA"/>
</dbReference>
<comment type="caution">
    <text evidence="1">The sequence shown here is derived from an EMBL/GenBank/DDBJ whole genome shotgun (WGS) entry which is preliminary data.</text>
</comment>
<keyword evidence="2" id="KW-1185">Reference proteome</keyword>
<protein>
    <submittedName>
        <fullName evidence="1">Uncharacterized protein</fullName>
    </submittedName>
</protein>
<dbReference type="Proteomes" id="UP000658980">
    <property type="component" value="Unassembled WGS sequence"/>
</dbReference>
<proteinExistence type="predicted"/>
<name>A0ABR8WDH6_9BACL</name>
<gene>
    <name evidence="1" type="ORF">H9630_09360</name>
</gene>
<accession>A0ABR8WDH6</accession>
<evidence type="ECO:0000313" key="1">
    <source>
        <dbReference type="EMBL" id="MBD8015027.1"/>
    </source>
</evidence>
<sequence>MDLEWNWNETSIHLPYSSENLKALLDAICKRENSFPQVDFCMWCDNLTMAWEDEDLDGQEELAFLIARDIECQWDLHWYEFYSHEKLMKMDLSKLELPPDWFKEWAAELDGK</sequence>
<organism evidence="1 2">
    <name type="scientific">Planococcus wigleyi</name>
    <dbReference type="NCBI Taxonomy" id="2762216"/>
    <lineage>
        <taxon>Bacteria</taxon>
        <taxon>Bacillati</taxon>
        <taxon>Bacillota</taxon>
        <taxon>Bacilli</taxon>
        <taxon>Bacillales</taxon>
        <taxon>Caryophanaceae</taxon>
        <taxon>Planococcus</taxon>
    </lineage>
</organism>
<reference evidence="1 2" key="1">
    <citation type="submission" date="2020-08" db="EMBL/GenBank/DDBJ databases">
        <title>A Genomic Blueprint of the Chicken Gut Microbiome.</title>
        <authorList>
            <person name="Gilroy R."/>
            <person name="Ravi A."/>
            <person name="Getino M."/>
            <person name="Pursley I."/>
            <person name="Horton D.L."/>
            <person name="Alikhan N.-F."/>
            <person name="Baker D."/>
            <person name="Gharbi K."/>
            <person name="Hall N."/>
            <person name="Watson M."/>
            <person name="Adriaenssens E.M."/>
            <person name="Foster-Nyarko E."/>
            <person name="Jarju S."/>
            <person name="Secka A."/>
            <person name="Antonio M."/>
            <person name="Oren A."/>
            <person name="Chaudhuri R."/>
            <person name="La Ragione R.M."/>
            <person name="Hildebrand F."/>
            <person name="Pallen M.J."/>
        </authorList>
    </citation>
    <scope>NUCLEOTIDE SEQUENCE [LARGE SCALE GENOMIC DNA]</scope>
    <source>
        <strain evidence="1 2">Sa1BUA13</strain>
    </source>
</reference>